<sequence>MSYRTSGLDYGFLQLLPPFPTIQLPTPINIISSDSRRLLIVFPYYLMHL</sequence>
<dbReference type="EMBL" id="AB172134">
    <property type="protein sequence ID" value="BAE89196.1"/>
    <property type="molecule type" value="mRNA"/>
</dbReference>
<organism evidence="1">
    <name type="scientific">Macaca fascicularis</name>
    <name type="common">Crab-eating macaque</name>
    <name type="synonym">Cynomolgus monkey</name>
    <dbReference type="NCBI Taxonomy" id="9541"/>
    <lineage>
        <taxon>Eukaryota</taxon>
        <taxon>Metazoa</taxon>
        <taxon>Chordata</taxon>
        <taxon>Craniata</taxon>
        <taxon>Vertebrata</taxon>
        <taxon>Euteleostomi</taxon>
        <taxon>Mammalia</taxon>
        <taxon>Eutheria</taxon>
        <taxon>Euarchontoglires</taxon>
        <taxon>Primates</taxon>
        <taxon>Haplorrhini</taxon>
        <taxon>Catarrhini</taxon>
        <taxon>Cercopithecidae</taxon>
        <taxon>Cercopithecinae</taxon>
        <taxon>Macaca</taxon>
    </lineage>
</organism>
<name>I7GBI5_MACFA</name>
<accession>I7GBI5</accession>
<reference evidence="1" key="1">
    <citation type="journal article" date="2007" name="PLoS Biol.">
        <title>Rate of evolution in brain-expressed genes in humans and other primates.</title>
        <authorList>
            <person name="Wang H.-Y."/>
            <person name="Chien H.-C."/>
            <person name="Osada N."/>
            <person name="Hashimoto K."/>
            <person name="Sugano S."/>
            <person name="Gojobori T."/>
            <person name="Chou C.-K."/>
            <person name="Tsai S.-F."/>
            <person name="Wu C.-I."/>
            <person name="Shen C.-K.J."/>
        </authorList>
    </citation>
    <scope>NUCLEOTIDE SEQUENCE</scope>
</reference>
<dbReference type="AlphaFoldDB" id="I7GBI5"/>
<proteinExistence type="evidence at transcript level"/>
<protein>
    <submittedName>
        <fullName evidence="1">Macaca fascicularis brain cDNA, clone: QflA-16827</fullName>
    </submittedName>
</protein>
<evidence type="ECO:0000313" key="1">
    <source>
        <dbReference type="EMBL" id="BAE89196.1"/>
    </source>
</evidence>